<dbReference type="AlphaFoldDB" id="A0A2A2LJX4"/>
<dbReference type="InterPro" id="IPR007110">
    <property type="entry name" value="Ig-like_dom"/>
</dbReference>
<proteinExistence type="predicted"/>
<evidence type="ECO:0000313" key="4">
    <source>
        <dbReference type="Proteomes" id="UP000218231"/>
    </source>
</evidence>
<dbReference type="OrthoDB" id="6138780at2759"/>
<evidence type="ECO:0000259" key="2">
    <source>
        <dbReference type="PROSITE" id="PS50835"/>
    </source>
</evidence>
<dbReference type="STRING" id="2018661.A0A2A2LJX4"/>
<protein>
    <recommendedName>
        <fullName evidence="2">Ig-like domain-containing protein</fullName>
    </recommendedName>
</protein>
<dbReference type="InterPro" id="IPR013783">
    <property type="entry name" value="Ig-like_fold"/>
</dbReference>
<organism evidence="3 4">
    <name type="scientific">Diploscapter pachys</name>
    <dbReference type="NCBI Taxonomy" id="2018661"/>
    <lineage>
        <taxon>Eukaryota</taxon>
        <taxon>Metazoa</taxon>
        <taxon>Ecdysozoa</taxon>
        <taxon>Nematoda</taxon>
        <taxon>Chromadorea</taxon>
        <taxon>Rhabditida</taxon>
        <taxon>Rhabditina</taxon>
        <taxon>Rhabditomorpha</taxon>
        <taxon>Rhabditoidea</taxon>
        <taxon>Rhabditidae</taxon>
        <taxon>Diploscapter</taxon>
    </lineage>
</organism>
<dbReference type="InterPro" id="IPR013098">
    <property type="entry name" value="Ig_I-set"/>
</dbReference>
<comment type="caution">
    <text evidence="3">The sequence shown here is derived from an EMBL/GenBank/DDBJ whole genome shotgun (WGS) entry which is preliminary data.</text>
</comment>
<dbReference type="SUPFAM" id="SSF48726">
    <property type="entry name" value="Immunoglobulin"/>
    <property type="match status" value="1"/>
</dbReference>
<feature type="signal peptide" evidence="1">
    <location>
        <begin position="1"/>
        <end position="22"/>
    </location>
</feature>
<dbReference type="Gene3D" id="2.60.40.10">
    <property type="entry name" value="Immunoglobulins"/>
    <property type="match status" value="1"/>
</dbReference>
<feature type="domain" description="Ig-like" evidence="2">
    <location>
        <begin position="42"/>
        <end position="113"/>
    </location>
</feature>
<keyword evidence="1" id="KW-0732">Signal</keyword>
<name>A0A2A2LJX4_9BILA</name>
<feature type="chain" id="PRO_5012652156" description="Ig-like domain-containing protein" evidence="1">
    <location>
        <begin position="23"/>
        <end position="128"/>
    </location>
</feature>
<evidence type="ECO:0000313" key="3">
    <source>
        <dbReference type="EMBL" id="PAV86522.1"/>
    </source>
</evidence>
<dbReference type="Proteomes" id="UP000218231">
    <property type="component" value="Unassembled WGS sequence"/>
</dbReference>
<dbReference type="InterPro" id="IPR036179">
    <property type="entry name" value="Ig-like_dom_sf"/>
</dbReference>
<dbReference type="EMBL" id="LIAE01006660">
    <property type="protein sequence ID" value="PAV86522.1"/>
    <property type="molecule type" value="Genomic_DNA"/>
</dbReference>
<dbReference type="Pfam" id="PF07679">
    <property type="entry name" value="I-set"/>
    <property type="match status" value="1"/>
</dbReference>
<reference evidence="3 4" key="1">
    <citation type="journal article" date="2017" name="Curr. Biol.">
        <title>Genome architecture and evolution of a unichromosomal asexual nematode.</title>
        <authorList>
            <person name="Fradin H."/>
            <person name="Zegar C."/>
            <person name="Gutwein M."/>
            <person name="Lucas J."/>
            <person name="Kovtun M."/>
            <person name="Corcoran D."/>
            <person name="Baugh L.R."/>
            <person name="Kiontke K."/>
            <person name="Gunsalus K."/>
            <person name="Fitch D.H."/>
            <person name="Piano F."/>
        </authorList>
    </citation>
    <scope>NUCLEOTIDE SEQUENCE [LARGE SCALE GENOMIC DNA]</scope>
    <source>
        <strain evidence="3">PF1309</strain>
    </source>
</reference>
<keyword evidence="4" id="KW-1185">Reference proteome</keyword>
<accession>A0A2A2LJX4</accession>
<evidence type="ECO:0000256" key="1">
    <source>
        <dbReference type="SAM" id="SignalP"/>
    </source>
</evidence>
<gene>
    <name evidence="3" type="ORF">WR25_24254</name>
</gene>
<dbReference type="PROSITE" id="PS50835">
    <property type="entry name" value="IG_LIKE"/>
    <property type="match status" value="1"/>
</dbReference>
<sequence>MNSLSTILSAIFIFYSVTTVRCHKRIHRGIWSLSRELSKEVDKMQLLCRHTDKEASVIWFNRDMEKINNNEAYEILPNGDLMIRNADFDRDTGVFTCVVANESGESRAEAFFYAAAPDDEEEAKRKRR</sequence>